<dbReference type="Pfam" id="PF01111">
    <property type="entry name" value="CKS"/>
    <property type="match status" value="1"/>
</dbReference>
<evidence type="ECO:0000256" key="15">
    <source>
        <dbReference type="ARBA" id="ARBA00023157"/>
    </source>
</evidence>
<dbReference type="PANTHER" id="PTHR12613:SF0">
    <property type="entry name" value="ERO1-LIKE PROTEIN"/>
    <property type="match status" value="1"/>
</dbReference>
<evidence type="ECO:0000256" key="14">
    <source>
        <dbReference type="ARBA" id="ARBA00023136"/>
    </source>
</evidence>
<keyword evidence="7 23" id="KW-0132">Cell division</keyword>
<keyword evidence="6" id="KW-0813">Transport</keyword>
<feature type="region of interest" description="Disordered" evidence="24">
    <location>
        <begin position="202"/>
        <end position="225"/>
    </location>
</feature>
<evidence type="ECO:0000256" key="22">
    <source>
        <dbReference type="PIRSR" id="PIRSR017205-3"/>
    </source>
</evidence>
<keyword evidence="12" id="KW-0249">Electron transport</keyword>
<dbReference type="PIRSF" id="PIRSF017205">
    <property type="entry name" value="ERO1"/>
    <property type="match status" value="1"/>
</dbReference>
<proteinExistence type="inferred from homology"/>
<evidence type="ECO:0000256" key="5">
    <source>
        <dbReference type="ARBA" id="ARBA00011802"/>
    </source>
</evidence>
<evidence type="ECO:0000256" key="7">
    <source>
        <dbReference type="ARBA" id="ARBA00022618"/>
    </source>
</evidence>
<dbReference type="GO" id="GO:0051301">
    <property type="term" value="P:cell division"/>
    <property type="evidence" value="ECO:0007669"/>
    <property type="project" value="UniProtKB-UniRule"/>
</dbReference>
<evidence type="ECO:0000256" key="16">
    <source>
        <dbReference type="ARBA" id="ARBA00023180"/>
    </source>
</evidence>
<dbReference type="GO" id="GO:0015035">
    <property type="term" value="F:protein-disulfide reductase activity"/>
    <property type="evidence" value="ECO:0007669"/>
    <property type="project" value="InterPro"/>
</dbReference>
<evidence type="ECO:0000313" key="25">
    <source>
        <dbReference type="EMBL" id="KAG9228773.1"/>
    </source>
</evidence>
<dbReference type="PANTHER" id="PTHR12613">
    <property type="entry name" value="ERO1-RELATED"/>
    <property type="match status" value="1"/>
</dbReference>
<dbReference type="GO" id="GO:0071949">
    <property type="term" value="F:FAD binding"/>
    <property type="evidence" value="ECO:0007669"/>
    <property type="project" value="InterPro"/>
</dbReference>
<accession>A0A9P7Y7G1</accession>
<keyword evidence="11 21" id="KW-0274">FAD</keyword>
<keyword evidence="10" id="KW-0256">Endoplasmic reticulum</keyword>
<dbReference type="InterPro" id="IPR007266">
    <property type="entry name" value="Ero1"/>
</dbReference>
<evidence type="ECO:0000256" key="17">
    <source>
        <dbReference type="ARBA" id="ARBA00023284"/>
    </source>
</evidence>
<evidence type="ECO:0000256" key="13">
    <source>
        <dbReference type="ARBA" id="ARBA00023002"/>
    </source>
</evidence>
<dbReference type="InterPro" id="IPR000789">
    <property type="entry name" value="Cyclin-dep_kinase_reg-sub"/>
</dbReference>
<dbReference type="FunFam" id="3.30.170.10:FF:000002">
    <property type="entry name" value="Cyclin-dependent kinases regulatory subunit"/>
    <property type="match status" value="1"/>
</dbReference>
<evidence type="ECO:0000256" key="2">
    <source>
        <dbReference type="ARBA" id="ARBA00004367"/>
    </source>
</evidence>
<dbReference type="PRINTS" id="PR00296">
    <property type="entry name" value="CYCLINKINASE"/>
</dbReference>
<dbReference type="Pfam" id="PF04137">
    <property type="entry name" value="ERO1"/>
    <property type="match status" value="1"/>
</dbReference>
<name>A0A9P7Y7G1_9HELO</name>
<dbReference type="OrthoDB" id="269384at2759"/>
<feature type="binding site" evidence="21">
    <location>
        <position position="273"/>
    </location>
    <ligand>
        <name>FAD</name>
        <dbReference type="ChEBI" id="CHEBI:57692"/>
    </ligand>
</feature>
<reference evidence="25" key="1">
    <citation type="journal article" date="2021" name="IMA Fungus">
        <title>Genomic characterization of three marine fungi, including Emericellopsis atlantica sp. nov. with signatures of a generalist lifestyle and marine biomass degradation.</title>
        <authorList>
            <person name="Hagestad O.C."/>
            <person name="Hou L."/>
            <person name="Andersen J.H."/>
            <person name="Hansen E.H."/>
            <person name="Altermark B."/>
            <person name="Li C."/>
            <person name="Kuhnert E."/>
            <person name="Cox R.J."/>
            <person name="Crous P.W."/>
            <person name="Spatafora J.W."/>
            <person name="Lail K."/>
            <person name="Amirebrahimi M."/>
            <person name="Lipzen A."/>
            <person name="Pangilinan J."/>
            <person name="Andreopoulos W."/>
            <person name="Hayes R.D."/>
            <person name="Ng V."/>
            <person name="Grigoriev I.V."/>
            <person name="Jackson S.A."/>
            <person name="Sutton T.D.S."/>
            <person name="Dobson A.D.W."/>
            <person name="Rama T."/>
        </authorList>
    </citation>
    <scope>NUCLEOTIDE SEQUENCE</scope>
    <source>
        <strain evidence="25">TRa018bII</strain>
    </source>
</reference>
<comment type="subcellular location">
    <subcellularLocation>
        <location evidence="2">Endoplasmic reticulum membrane</location>
        <topology evidence="2">Peripheral membrane protein</topology>
        <orientation evidence="2">Lumenal side</orientation>
    </subcellularLocation>
</comment>
<dbReference type="GO" id="GO:0016538">
    <property type="term" value="F:cyclin-dependent protein serine/threonine kinase regulator activity"/>
    <property type="evidence" value="ECO:0007669"/>
    <property type="project" value="InterPro"/>
</dbReference>
<evidence type="ECO:0000256" key="18">
    <source>
        <dbReference type="ARBA" id="ARBA00023306"/>
    </source>
</evidence>
<keyword evidence="9" id="KW-0732">Signal</keyword>
<comment type="similarity">
    <text evidence="4">Belongs to the EROs family.</text>
</comment>
<evidence type="ECO:0000256" key="11">
    <source>
        <dbReference type="ARBA" id="ARBA00022827"/>
    </source>
</evidence>
<evidence type="ECO:0000256" key="12">
    <source>
        <dbReference type="ARBA" id="ARBA00022982"/>
    </source>
</evidence>
<feature type="binding site" evidence="21">
    <location>
        <position position="367"/>
    </location>
    <ligand>
        <name>FAD</name>
        <dbReference type="ChEBI" id="CHEBI:57692"/>
    </ligand>
</feature>
<feature type="binding site" evidence="21">
    <location>
        <position position="370"/>
    </location>
    <ligand>
        <name>FAD</name>
        <dbReference type="ChEBI" id="CHEBI:57692"/>
    </ligand>
</feature>
<feature type="disulfide bond" description="Redox-active" evidence="22">
    <location>
        <begin position="173"/>
        <end position="178"/>
    </location>
</feature>
<gene>
    <name evidence="25" type="ORF">BJ875DRAFT_508323</name>
</gene>
<sequence>MADMDYNRRNKVPRPLSENEKARLEEFIDSIHYSSRYSDDDYEYRHVQLPKNMLKAIPKEYHDPSKGTLKLLWEEEWRALGITQSLGWEHYEVHEPEPHILLFNAYLSNAFYQISPKAIVSDACASYSTLDDLNRVLRPSLLDVAQNTDFFSYYRLNLFGKECPFWNDSNGMCGNIACAVNTLDNEEDVPNIWRAEELGKLEGPKASHPGKKLQHERGPKKPLQGMLGENVGESCVVEYDDECDERDYCVPDDEGSSGKGDYVSLVDNPERFTGYAGEGTKQVWDAIYKENCFSKASFPKSASYGLPNFSPKGQAANELKSVLREGGRQQALEEQQKSAPNTPFVAETGLEHEDECLEKRVFYRVISGMHTSISTHLCWDYLNQTTGEWSPNLQCYKGRLHQFPERVSNLYFNYALVLRAVTKLGPFLKDYTFCSGDPAQDLTTKAKVQALTSQAGEAPQIFDESLMFVNGEGPSLKEDFKNRFRNVSRIMDCVGCDKCRLWGKIQTAGYGAALKVLFEFDNNSEDVPVLKRTELVALFNTLARISSSLEAISKFRGMVEAQETASESVGHHHTIPDRAKKPHHVIPGKKFQEDVADDFEKFEQEERKARIQSEAEATVMDEIYSEFNNVWKAFKYVMKGWVMFPKVMWEIIVLETSRVWEYYIGLPVSPRRWEIRRPSVDEL</sequence>
<dbReference type="GO" id="GO:0034975">
    <property type="term" value="P:protein folding in endoplasmic reticulum"/>
    <property type="evidence" value="ECO:0007669"/>
    <property type="project" value="InterPro"/>
</dbReference>
<keyword evidence="18 23" id="KW-0131">Cell cycle</keyword>
<dbReference type="Proteomes" id="UP000824998">
    <property type="component" value="Unassembled WGS sequence"/>
</dbReference>
<evidence type="ECO:0000256" key="1">
    <source>
        <dbReference type="ARBA" id="ARBA00001974"/>
    </source>
</evidence>
<comment type="cofactor">
    <cofactor evidence="1 21">
        <name>FAD</name>
        <dbReference type="ChEBI" id="CHEBI:57692"/>
    </cofactor>
</comment>
<keyword evidence="14" id="KW-0472">Membrane</keyword>
<evidence type="ECO:0000256" key="23">
    <source>
        <dbReference type="RuleBase" id="RU311113"/>
    </source>
</evidence>
<organism evidence="25 26">
    <name type="scientific">Amylocarpus encephaloides</name>
    <dbReference type="NCBI Taxonomy" id="45428"/>
    <lineage>
        <taxon>Eukaryota</taxon>
        <taxon>Fungi</taxon>
        <taxon>Dikarya</taxon>
        <taxon>Ascomycota</taxon>
        <taxon>Pezizomycotina</taxon>
        <taxon>Leotiomycetes</taxon>
        <taxon>Helotiales</taxon>
        <taxon>Helotiales incertae sedis</taxon>
        <taxon>Amylocarpus</taxon>
    </lineage>
</organism>
<keyword evidence="13" id="KW-0560">Oxidoreductase</keyword>
<keyword evidence="15 22" id="KW-1015">Disulfide bond</keyword>
<evidence type="ECO:0000256" key="20">
    <source>
        <dbReference type="PIRSR" id="PIRSR017205-1"/>
    </source>
</evidence>
<evidence type="ECO:0000313" key="26">
    <source>
        <dbReference type="Proteomes" id="UP000824998"/>
    </source>
</evidence>
<evidence type="ECO:0000256" key="6">
    <source>
        <dbReference type="ARBA" id="ARBA00022448"/>
    </source>
</evidence>
<keyword evidence="17" id="KW-0676">Redox-active center</keyword>
<dbReference type="Gene3D" id="3.30.170.10">
    <property type="entry name" value="Cyclin-dependent kinase, regulatory subunit"/>
    <property type="match status" value="1"/>
</dbReference>
<dbReference type="InterPro" id="IPR036858">
    <property type="entry name" value="Cyclin-dep_kinase_reg-sub_sf"/>
</dbReference>
<evidence type="ECO:0000256" key="3">
    <source>
        <dbReference type="ARBA" id="ARBA00007782"/>
    </source>
</evidence>
<feature type="binding site" evidence="21">
    <location>
        <position position="399"/>
    </location>
    <ligand>
        <name>FAD</name>
        <dbReference type="ChEBI" id="CHEBI:57692"/>
    </ligand>
</feature>
<evidence type="ECO:0000256" key="8">
    <source>
        <dbReference type="ARBA" id="ARBA00022630"/>
    </source>
</evidence>
<feature type="active site" evidence="20">
    <location>
        <position position="499"/>
    </location>
</feature>
<dbReference type="PROSITE" id="PS00944">
    <property type="entry name" value="CKS_1"/>
    <property type="match status" value="1"/>
</dbReference>
<evidence type="ECO:0000256" key="21">
    <source>
        <dbReference type="PIRSR" id="PIRSR017205-2"/>
    </source>
</evidence>
<dbReference type="SUPFAM" id="SSF110019">
    <property type="entry name" value="ERO1-like"/>
    <property type="match status" value="1"/>
</dbReference>
<evidence type="ECO:0000256" key="9">
    <source>
        <dbReference type="ARBA" id="ARBA00022729"/>
    </source>
</evidence>
<evidence type="ECO:0000256" key="24">
    <source>
        <dbReference type="SAM" id="MobiDB-lite"/>
    </source>
</evidence>
<comment type="caution">
    <text evidence="25">The sequence shown here is derived from an EMBL/GenBank/DDBJ whole genome shotgun (WGS) entry which is preliminary data.</text>
</comment>
<evidence type="ECO:0000256" key="10">
    <source>
        <dbReference type="ARBA" id="ARBA00022824"/>
    </source>
</evidence>
<feature type="disulfide bond" description="Redox-active" evidence="22">
    <location>
        <begin position="496"/>
        <end position="499"/>
    </location>
</feature>
<dbReference type="SMART" id="SM01084">
    <property type="entry name" value="CKS"/>
    <property type="match status" value="1"/>
</dbReference>
<keyword evidence="8" id="KW-0285">Flavoprotein</keyword>
<dbReference type="GO" id="GO:0005789">
    <property type="term" value="C:endoplasmic reticulum membrane"/>
    <property type="evidence" value="ECO:0007669"/>
    <property type="project" value="UniProtKB-SubCell"/>
</dbReference>
<evidence type="ECO:0000256" key="19">
    <source>
        <dbReference type="ARBA" id="ARBA00068939"/>
    </source>
</evidence>
<feature type="active site" description="Nucleophile" evidence="20">
    <location>
        <position position="496"/>
    </location>
</feature>
<keyword evidence="26" id="KW-1185">Reference proteome</keyword>
<evidence type="ECO:0000256" key="4">
    <source>
        <dbReference type="ARBA" id="ARBA00008277"/>
    </source>
</evidence>
<dbReference type="InterPro" id="IPR037192">
    <property type="entry name" value="ERO1-like_sf"/>
</dbReference>
<dbReference type="EMBL" id="MU251863">
    <property type="protein sequence ID" value="KAG9228773.1"/>
    <property type="molecule type" value="Genomic_DNA"/>
</dbReference>
<dbReference type="GO" id="GO:0016972">
    <property type="term" value="F:thiol oxidase activity"/>
    <property type="evidence" value="ECO:0007669"/>
    <property type="project" value="InterPro"/>
</dbReference>
<feature type="binding site" evidence="21">
    <location>
        <position position="271"/>
    </location>
    <ligand>
        <name>FAD</name>
        <dbReference type="ChEBI" id="CHEBI:57692"/>
    </ligand>
</feature>
<dbReference type="AlphaFoldDB" id="A0A9P7Y7G1"/>
<protein>
    <recommendedName>
        <fullName evidence="19 23">Cyclin-dependent kinases regulatory subunit</fullName>
    </recommendedName>
</protein>
<dbReference type="GO" id="GO:0000307">
    <property type="term" value="C:cyclin-dependent protein kinase holoenzyme complex"/>
    <property type="evidence" value="ECO:0007669"/>
    <property type="project" value="UniProtKB-ARBA"/>
</dbReference>
<keyword evidence="16" id="KW-0325">Glycoprotein</keyword>
<comment type="subunit">
    <text evidence="5">May function both as a monomer and a homodimer.</text>
</comment>
<comment type="similarity">
    <text evidence="3 23">Belongs to the CKS family.</text>
</comment>
<dbReference type="SUPFAM" id="SSF55637">
    <property type="entry name" value="Cell cycle regulatory proteins"/>
    <property type="match status" value="1"/>
</dbReference>
<dbReference type="GO" id="GO:0030295">
    <property type="term" value="F:protein kinase activator activity"/>
    <property type="evidence" value="ECO:0007669"/>
    <property type="project" value="UniProtKB-ARBA"/>
</dbReference>
<feature type="binding site" evidence="21">
    <location>
        <position position="284"/>
    </location>
    <ligand>
        <name>FAD</name>
        <dbReference type="ChEBI" id="CHEBI:57692"/>
    </ligand>
</feature>
<comment type="function">
    <text evidence="23">Binds to the catalytic subunit of the cyclin dependent kinases and is essential for their biological function.</text>
</comment>